<gene>
    <name evidence="2" type="ORF">BDV26DRAFT_291387</name>
</gene>
<accession>A0A5N7BC65</accession>
<feature type="region of interest" description="Disordered" evidence="1">
    <location>
        <begin position="100"/>
        <end position="144"/>
    </location>
</feature>
<dbReference type="OrthoDB" id="5227693at2759"/>
<dbReference type="AlphaFoldDB" id="A0A5N7BC65"/>
<protein>
    <submittedName>
        <fullName evidence="2">Uncharacterized protein</fullName>
    </submittedName>
</protein>
<dbReference type="Proteomes" id="UP000326198">
    <property type="component" value="Unassembled WGS sequence"/>
</dbReference>
<organism evidence="2 3">
    <name type="scientific">Aspergillus bertholletiae</name>
    <dbReference type="NCBI Taxonomy" id="1226010"/>
    <lineage>
        <taxon>Eukaryota</taxon>
        <taxon>Fungi</taxon>
        <taxon>Dikarya</taxon>
        <taxon>Ascomycota</taxon>
        <taxon>Pezizomycotina</taxon>
        <taxon>Eurotiomycetes</taxon>
        <taxon>Eurotiomycetidae</taxon>
        <taxon>Eurotiales</taxon>
        <taxon>Aspergillaceae</taxon>
        <taxon>Aspergillus</taxon>
        <taxon>Aspergillus subgen. Circumdati</taxon>
    </lineage>
</organism>
<sequence length="261" mass="28966">MSSAATSSADASFCCLMGSSQSLAGLDIYSWDIDITLRRYSQDPIKQQWPGKIRLIAFADVFFLISYSANARFEKGIVIYKDDHDVNTLLGGDHPLITESHRLPNASDDNLSLESPGKSPLVSVGPQTEDNDGPPTKPLTEKAKDEVKKRFNFVNGGKYSAKGYGHEIGLRYTYRRDELAEYTIEINKPYHRGTRRSIQRGLEEHSILQLLGDDLRSGIIKQGQMTGHLLSKYLANGMLDDVLKKYVDGVASTDRSGSMTV</sequence>
<evidence type="ECO:0000313" key="2">
    <source>
        <dbReference type="EMBL" id="KAE8379365.1"/>
    </source>
</evidence>
<evidence type="ECO:0000313" key="3">
    <source>
        <dbReference type="Proteomes" id="UP000326198"/>
    </source>
</evidence>
<proteinExistence type="predicted"/>
<evidence type="ECO:0000256" key="1">
    <source>
        <dbReference type="SAM" id="MobiDB-lite"/>
    </source>
</evidence>
<dbReference type="EMBL" id="ML736195">
    <property type="protein sequence ID" value="KAE8379365.1"/>
    <property type="molecule type" value="Genomic_DNA"/>
</dbReference>
<name>A0A5N7BC65_9EURO</name>
<reference evidence="2 3" key="1">
    <citation type="submission" date="2019-04" db="EMBL/GenBank/DDBJ databases">
        <title>Friends and foes A comparative genomics studyof 23 Aspergillus species from section Flavi.</title>
        <authorList>
            <consortium name="DOE Joint Genome Institute"/>
            <person name="Kjaerbolling I."/>
            <person name="Vesth T."/>
            <person name="Frisvad J.C."/>
            <person name="Nybo J.L."/>
            <person name="Theobald S."/>
            <person name="Kildgaard S."/>
            <person name="Isbrandt T."/>
            <person name="Kuo A."/>
            <person name="Sato A."/>
            <person name="Lyhne E.K."/>
            <person name="Kogle M.E."/>
            <person name="Wiebenga A."/>
            <person name="Kun R.S."/>
            <person name="Lubbers R.J."/>
            <person name="Makela M.R."/>
            <person name="Barry K."/>
            <person name="Chovatia M."/>
            <person name="Clum A."/>
            <person name="Daum C."/>
            <person name="Haridas S."/>
            <person name="He G."/>
            <person name="LaButti K."/>
            <person name="Lipzen A."/>
            <person name="Mondo S."/>
            <person name="Riley R."/>
            <person name="Salamov A."/>
            <person name="Simmons B.A."/>
            <person name="Magnuson J.K."/>
            <person name="Henrissat B."/>
            <person name="Mortensen U.H."/>
            <person name="Larsen T.O."/>
            <person name="Devries R.P."/>
            <person name="Grigoriev I.V."/>
            <person name="Machida M."/>
            <person name="Baker S.E."/>
            <person name="Andersen M.R."/>
        </authorList>
    </citation>
    <scope>NUCLEOTIDE SEQUENCE [LARGE SCALE GENOMIC DNA]</scope>
    <source>
        <strain evidence="2 3">IBT 29228</strain>
    </source>
</reference>
<keyword evidence="3" id="KW-1185">Reference proteome</keyword>